<proteinExistence type="predicted"/>
<dbReference type="Gene3D" id="3.90.550.10">
    <property type="entry name" value="Spore Coat Polysaccharide Biosynthesis Protein SpsA, Chain A"/>
    <property type="match status" value="1"/>
</dbReference>
<dbReference type="GO" id="GO:0051999">
    <property type="term" value="P:mannosyl-inositol phosphorylceramide biosynthetic process"/>
    <property type="evidence" value="ECO:0007669"/>
    <property type="project" value="TreeGrafter"/>
</dbReference>
<evidence type="ECO:0000256" key="1">
    <source>
        <dbReference type="ARBA" id="ARBA00022679"/>
    </source>
</evidence>
<name>A0A6J5T0S5_9CAUD</name>
<dbReference type="Gene3D" id="3.40.50.150">
    <property type="entry name" value="Vaccinia Virus protein VP39"/>
    <property type="match status" value="1"/>
</dbReference>
<reference evidence="2" key="1">
    <citation type="submission" date="2020-05" db="EMBL/GenBank/DDBJ databases">
        <authorList>
            <person name="Chiriac C."/>
            <person name="Salcher M."/>
            <person name="Ghai R."/>
            <person name="Kavagutti S V."/>
        </authorList>
    </citation>
    <scope>NUCLEOTIDE SEQUENCE</scope>
</reference>
<dbReference type="InterPro" id="IPR029063">
    <property type="entry name" value="SAM-dependent_MTases_sf"/>
</dbReference>
<gene>
    <name evidence="2" type="ORF">UFOVP1636_302</name>
</gene>
<dbReference type="Gene3D" id="3.90.550.20">
    <property type="match status" value="1"/>
</dbReference>
<dbReference type="PANTHER" id="PTHR32385:SF15">
    <property type="entry name" value="INOSITOL PHOSPHOCERAMIDE MANNOSYLTRANSFERASE 1"/>
    <property type="match status" value="1"/>
</dbReference>
<dbReference type="InterPro" id="IPR011990">
    <property type="entry name" value="TPR-like_helical_dom_sf"/>
</dbReference>
<keyword evidence="1 2" id="KW-0808">Transferase</keyword>
<dbReference type="Gene3D" id="1.25.40.10">
    <property type="entry name" value="Tetratricopeptide repeat domain"/>
    <property type="match status" value="1"/>
</dbReference>
<dbReference type="InterPro" id="IPR051706">
    <property type="entry name" value="Glycosyltransferase_domain"/>
</dbReference>
<accession>A0A6J5T0S5</accession>
<dbReference type="InterPro" id="IPR029044">
    <property type="entry name" value="Nucleotide-diphossugar_trans"/>
</dbReference>
<dbReference type="SUPFAM" id="SSF53448">
    <property type="entry name" value="Nucleotide-diphospho-sugar transferases"/>
    <property type="match status" value="2"/>
</dbReference>
<evidence type="ECO:0000313" key="2">
    <source>
        <dbReference type="EMBL" id="CAB4221432.1"/>
    </source>
</evidence>
<dbReference type="PANTHER" id="PTHR32385">
    <property type="entry name" value="MANNOSYL PHOSPHORYLINOSITOL CERAMIDE SYNTHASE"/>
    <property type="match status" value="1"/>
</dbReference>
<sequence length="797" mass="92288">MKSIFTDIVENGRWGTTICGPGSTLEYTTHIRAALPILIEKHNIESMFDAPCGDFSWMSTVPFAEDFTYIGGDIVDSLISNDKEKYPLVNFINFDLTKDKMPTVDLFFCRDCLFHLSFKNIDRVLQNFIDSGSKYILVSNHYEKNSTNDITEGKSRYINFLHAPYNFPEPIDSIQDWNSPDPKRYMLMWDRETIINYFEIKKNMTKIPKIIHIIWVGDEDKRPDSYIQTWSVLNPDWEVRLWGNYDYNNYPWKNKKAMESLWDDDKFEVSRKSAIADIMRYEILYNHGGFCVDADAECVTKLEDWLFDAEACAGWENEEARPGLIAVGYMASIPGNEFFKSIVDEIYNDPDITDGPPWIKTGPTRLTNAYNSLNYTGLKIWPSYYFIPNHYGAPPYNGTDTVFAIQHWSTTRDILANEELKRNPPIPKAKTCIYTIALNEIKHVDRFMEHCAGADLVLVCDTGSIDGTAERLRELGATVYNIMQTPWRFDVARNIALSLVPLDIDLCISVDLDECLQPGWSELIELHWQDQRGQISRIKYDYIWNWQPDGVTPEGRFHISKIHSRKGFQWKFPCHEVLYNASGEPEFPIVNIPEIQLHHRSDPDKSRGSYLQLLELGVKEDPHSDRMRHYYGRELMYRGRHSEAIKELEHHVNMPEAWWDEERAASLRYISSCYRNLGNTSKSIEYGMKAVLEWNASRETWMELADAAYAGSDWHTCYWAATKALALTTITTSYRTEARNWGYRPHDHAALSAYHLGLFTDAVKHGREAVRLCPGDSRLISNLQFYVDGLNKQLELV</sequence>
<dbReference type="InterPro" id="IPR007577">
    <property type="entry name" value="GlycoTrfase_DXD_sugar-bd_CS"/>
</dbReference>
<dbReference type="SUPFAM" id="SSF48452">
    <property type="entry name" value="TPR-like"/>
    <property type="match status" value="1"/>
</dbReference>
<dbReference type="GO" id="GO:0000030">
    <property type="term" value="F:mannosyltransferase activity"/>
    <property type="evidence" value="ECO:0007669"/>
    <property type="project" value="TreeGrafter"/>
</dbReference>
<organism evidence="2">
    <name type="scientific">uncultured Caudovirales phage</name>
    <dbReference type="NCBI Taxonomy" id="2100421"/>
    <lineage>
        <taxon>Viruses</taxon>
        <taxon>Duplodnaviria</taxon>
        <taxon>Heunggongvirae</taxon>
        <taxon>Uroviricota</taxon>
        <taxon>Caudoviricetes</taxon>
        <taxon>Peduoviridae</taxon>
        <taxon>Maltschvirus</taxon>
        <taxon>Maltschvirus maltsch</taxon>
    </lineage>
</organism>
<protein>
    <submittedName>
        <fullName evidence="2">Glycosyltransferase, DXD sugar-binding motif</fullName>
    </submittedName>
</protein>
<dbReference type="Pfam" id="PF04488">
    <property type="entry name" value="Gly_transf_sug"/>
    <property type="match status" value="1"/>
</dbReference>
<dbReference type="EMBL" id="LR797503">
    <property type="protein sequence ID" value="CAB4221432.1"/>
    <property type="molecule type" value="Genomic_DNA"/>
</dbReference>
<dbReference type="GO" id="GO:0016020">
    <property type="term" value="C:membrane"/>
    <property type="evidence" value="ECO:0007669"/>
    <property type="project" value="GOC"/>
</dbReference>